<dbReference type="Gene3D" id="3.40.50.1110">
    <property type="entry name" value="SGNH hydrolase"/>
    <property type="match status" value="1"/>
</dbReference>
<dbReference type="eggNOG" id="KOG2650">
    <property type="taxonomic scope" value="Eukaryota"/>
</dbReference>
<keyword evidence="6" id="KW-1185">Reference proteome</keyword>
<feature type="compositionally biased region" description="Gly residues" evidence="3">
    <location>
        <begin position="580"/>
        <end position="590"/>
    </location>
</feature>
<feature type="domain" description="Peptidase M14" evidence="4">
    <location>
        <begin position="763"/>
        <end position="1088"/>
    </location>
</feature>
<dbReference type="Pfam" id="PF13472">
    <property type="entry name" value="Lipase_GDSL_2"/>
    <property type="match status" value="1"/>
</dbReference>
<sequence>MEQGRTLADTVSTRLTRGRRSPRAPWLRRCRAKPTLGDYTNADWAETGTMTRGKILLLGDSITQMSFSPEGGWGARLSDRYQRRLDVINRGFSGYNTSWLLEYAATEDGRSDLFDHGPVGVVKLVTVFFGANDASHAELNGRQHVPIEVYKSNLKKIVGLVRDNIGEKVSVVLISPPPVCHHGRLRFQRERYGDKATGKLERTLELSGKYSRAAGVVAQELGLPFLDLWTTMQFDESSGEERGNWRGYLSDGLHLSPEGNEFVADALLGLIDKQIPALSVTPCPITGNINSASTCAGFERIAPWHDEIGAKHPGDAFSKKESQPNEEPTYIIARNARLHCRVAHPLNRHAVVLRHRPRRPEQRGVRKRVRLVPKRRLESLRERPDEPRPPHAAPVSDHARVLVQVPHAREPSRPEHLDPLVVAVARRPAQRDRRHRPPSELHDHRGRVRDVPPPQLVVRASGRGVHFSIRPSQEVDVVRRAVGYDVRPPTEEEPPRRRRVVAEEDRRGHRPADRPAPDSLAERDVGRVEPALEAAAERHAGVGRDREEPAGAVGRLVHRLLREDREAPPGGLGDERPVRRGGGGYHGGVHGAAAGARPQVGNKEIKTSENDILCGRTHPVRLPEFPGRPPVRAVVNDARDVEAGIRVQGPGADAAHPAGADEHDPGPPSEQHGRRSERHCRMSSVLSELSVAVGGVGARTGPSLPSCIWEGSGNTLLENLRWRRSTRPQISNQMMTRQAILLLALGAMAVRSLAYDTIKGSSCIRSMEGMMESMDDLIEKYPGLIRRERIGSSYLATHDSRTDGEFDVPEGGHDIYSFVVTATGGGSNTGKGRMLLTSGVHSREMAPPELLGRFIEKLVYGYDEDADVTWILEHNEIHVILYVNPDGRFVAERYPKLLWRKNLNPNGGCRSDDSYGTDLNRNFDFMWSHADGSSSDPCDSDYHGRGPESEPESQALADYARRLFPSSQRKSDPEGMRNRPFGEGNTGMYVDVHASGGYVYYPWGHVDSTSPDDEALQALGRKTAYFNDYRLWAGGQKDFQYAASGDISDWMYGAMGVASMGFEIGEEWNPGCDDFEKRDVPTNLAALMYAAKIARRPFRDVKGPDVLDLLARTGGGQIKVTATASDGEMVNQIRGFPDFVTGDQAIDSVKVYLDVHPDDYKPGDTVWTMKPRVFSRGLELEDSSSGQDRAVVCSAHNTKKKCKRRGGDACEWLAGANKRCVLASEGSETVGASQAQAFLGAESCDLFSTKNKCKKAFGGEVCFWNRDDKLCSSADKTNVAPIDPIDSSQFDSGEEDVELSIDASFLEAGRHQLFIQATDSAGYKGPVSSVFVEVSRRRLRGHAD</sequence>
<dbReference type="InterPro" id="IPR013830">
    <property type="entry name" value="SGNH_hydro"/>
</dbReference>
<comment type="caution">
    <text evidence="5">The sequence shown here is derived from an EMBL/GenBank/DDBJ whole genome shotgun (WGS) entry which is preliminary data.</text>
</comment>
<dbReference type="PANTHER" id="PTHR14209">
    <property type="entry name" value="ISOAMYL ACETATE-HYDROLYZING ESTERASE 1"/>
    <property type="match status" value="1"/>
</dbReference>
<dbReference type="EMBL" id="AGNL01039540">
    <property type="protein sequence ID" value="EJK52600.1"/>
    <property type="molecule type" value="Genomic_DNA"/>
</dbReference>
<dbReference type="Proteomes" id="UP000266841">
    <property type="component" value="Unassembled WGS sequence"/>
</dbReference>
<feature type="region of interest" description="Disordered" evidence="3">
    <location>
        <begin position="649"/>
        <end position="679"/>
    </location>
</feature>
<feature type="compositionally biased region" description="Basic and acidic residues" evidence="3">
    <location>
        <begin position="375"/>
        <end position="389"/>
    </location>
</feature>
<dbReference type="Pfam" id="PF00246">
    <property type="entry name" value="Peptidase_M14"/>
    <property type="match status" value="1"/>
</dbReference>
<evidence type="ECO:0000313" key="6">
    <source>
        <dbReference type="Proteomes" id="UP000266841"/>
    </source>
</evidence>
<evidence type="ECO:0000256" key="2">
    <source>
        <dbReference type="PROSITE-ProRule" id="PRU01379"/>
    </source>
</evidence>
<dbReference type="OrthoDB" id="47466at2759"/>
<proteinExistence type="inferred from homology"/>
<feature type="region of interest" description="Disordered" evidence="3">
    <location>
        <begin position="560"/>
        <end position="603"/>
    </location>
</feature>
<name>K0RH82_THAOC</name>
<evidence type="ECO:0000313" key="5">
    <source>
        <dbReference type="EMBL" id="EJK52600.1"/>
    </source>
</evidence>
<dbReference type="InterPro" id="IPR036514">
    <property type="entry name" value="SGNH_hydro_sf"/>
</dbReference>
<dbReference type="GO" id="GO:0004181">
    <property type="term" value="F:metallocarboxypeptidase activity"/>
    <property type="evidence" value="ECO:0007669"/>
    <property type="project" value="InterPro"/>
</dbReference>
<dbReference type="SMART" id="SM00631">
    <property type="entry name" value="Zn_pept"/>
    <property type="match status" value="1"/>
</dbReference>
<dbReference type="PANTHER" id="PTHR14209:SF19">
    <property type="entry name" value="ISOAMYL ACETATE-HYDROLYZING ESTERASE 1 HOMOLOG"/>
    <property type="match status" value="1"/>
</dbReference>
<feature type="region of interest" description="Disordered" evidence="3">
    <location>
        <begin position="486"/>
        <end position="525"/>
    </location>
</feature>
<organism evidence="5 6">
    <name type="scientific">Thalassiosira oceanica</name>
    <name type="common">Marine diatom</name>
    <dbReference type="NCBI Taxonomy" id="159749"/>
    <lineage>
        <taxon>Eukaryota</taxon>
        <taxon>Sar</taxon>
        <taxon>Stramenopiles</taxon>
        <taxon>Ochrophyta</taxon>
        <taxon>Bacillariophyta</taxon>
        <taxon>Coscinodiscophyceae</taxon>
        <taxon>Thalassiosirophycidae</taxon>
        <taxon>Thalassiosirales</taxon>
        <taxon>Thalassiosiraceae</taxon>
        <taxon>Thalassiosira</taxon>
    </lineage>
</organism>
<dbReference type="Gene3D" id="3.40.630.10">
    <property type="entry name" value="Zn peptidases"/>
    <property type="match status" value="1"/>
</dbReference>
<feature type="compositionally biased region" description="Low complexity" evidence="3">
    <location>
        <begin position="649"/>
        <end position="658"/>
    </location>
</feature>
<feature type="region of interest" description="Disordered" evidence="3">
    <location>
        <begin position="357"/>
        <end position="397"/>
    </location>
</feature>
<dbReference type="eggNOG" id="KOG3035">
    <property type="taxonomic scope" value="Eukaryota"/>
</dbReference>
<dbReference type="GO" id="GO:0006508">
    <property type="term" value="P:proteolysis"/>
    <property type="evidence" value="ECO:0007669"/>
    <property type="project" value="InterPro"/>
</dbReference>
<dbReference type="InterPro" id="IPR000834">
    <property type="entry name" value="Peptidase_M14"/>
</dbReference>
<dbReference type="GO" id="GO:0008270">
    <property type="term" value="F:zinc ion binding"/>
    <property type="evidence" value="ECO:0007669"/>
    <property type="project" value="InterPro"/>
</dbReference>
<accession>K0RH82</accession>
<feature type="region of interest" description="Disordered" evidence="3">
    <location>
        <begin position="426"/>
        <end position="452"/>
    </location>
</feature>
<comment type="similarity">
    <text evidence="1 2">Belongs to the peptidase M14 family.</text>
</comment>
<feature type="active site" description="Proton donor/acceptor" evidence="2">
    <location>
        <position position="1063"/>
    </location>
</feature>
<evidence type="ECO:0000259" key="4">
    <source>
        <dbReference type="PROSITE" id="PS52035"/>
    </source>
</evidence>
<dbReference type="SUPFAM" id="SSF53187">
    <property type="entry name" value="Zn-dependent exopeptidases"/>
    <property type="match status" value="1"/>
</dbReference>
<feature type="region of interest" description="Disordered" evidence="3">
    <location>
        <begin position="1"/>
        <end position="24"/>
    </location>
</feature>
<reference evidence="5 6" key="1">
    <citation type="journal article" date="2012" name="Genome Biol.">
        <title>Genome and low-iron response of an oceanic diatom adapted to chronic iron limitation.</title>
        <authorList>
            <person name="Lommer M."/>
            <person name="Specht M."/>
            <person name="Roy A.S."/>
            <person name="Kraemer L."/>
            <person name="Andreson R."/>
            <person name="Gutowska M.A."/>
            <person name="Wolf J."/>
            <person name="Bergner S.V."/>
            <person name="Schilhabel M.B."/>
            <person name="Klostermeier U.C."/>
            <person name="Beiko R.G."/>
            <person name="Rosenstiel P."/>
            <person name="Hippler M."/>
            <person name="Laroche J."/>
        </authorList>
    </citation>
    <scope>NUCLEOTIDE SEQUENCE [LARGE SCALE GENOMIC DNA]</scope>
    <source>
        <strain evidence="5 6">CCMP1005</strain>
    </source>
</reference>
<evidence type="ECO:0000256" key="3">
    <source>
        <dbReference type="SAM" id="MobiDB-lite"/>
    </source>
</evidence>
<feature type="compositionally biased region" description="Basic and acidic residues" evidence="3">
    <location>
        <begin position="488"/>
        <end position="525"/>
    </location>
</feature>
<evidence type="ECO:0000256" key="1">
    <source>
        <dbReference type="ARBA" id="ARBA00005988"/>
    </source>
</evidence>
<dbReference type="CDD" id="cd01838">
    <property type="entry name" value="Isoamyl_acetate_hydrolase_like"/>
    <property type="match status" value="1"/>
</dbReference>
<dbReference type="InterPro" id="IPR045136">
    <property type="entry name" value="Iah1-like"/>
</dbReference>
<dbReference type="PROSITE" id="PS52035">
    <property type="entry name" value="PEPTIDASE_M14"/>
    <property type="match status" value="1"/>
</dbReference>
<feature type="compositionally biased region" description="Basic and acidic residues" evidence="3">
    <location>
        <begin position="560"/>
        <end position="578"/>
    </location>
</feature>
<dbReference type="SUPFAM" id="SSF52266">
    <property type="entry name" value="SGNH hydrolase"/>
    <property type="match status" value="1"/>
</dbReference>
<gene>
    <name evidence="5" type="ORF">THAOC_28104</name>
</gene>
<feature type="compositionally biased region" description="Basic residues" evidence="3">
    <location>
        <begin position="365"/>
        <end position="374"/>
    </location>
</feature>
<protein>
    <recommendedName>
        <fullName evidence="4">Peptidase M14 domain-containing protein</fullName>
    </recommendedName>
</protein>